<protein>
    <recommendedName>
        <fullName evidence="6">Protein BatD</fullName>
    </recommendedName>
</protein>
<comment type="caution">
    <text evidence="4">The sequence shown here is derived from an EMBL/GenBank/DDBJ whole genome shotgun (WGS) entry which is preliminary data.</text>
</comment>
<keyword evidence="5" id="KW-1185">Reference proteome</keyword>
<organism evidence="4 5">
    <name type="scientific">Falsiporphyromonas endometrii</name>
    <dbReference type="NCBI Taxonomy" id="1387297"/>
    <lineage>
        <taxon>Bacteria</taxon>
        <taxon>Pseudomonadati</taxon>
        <taxon>Bacteroidota</taxon>
        <taxon>Bacteroidia</taxon>
        <taxon>Bacteroidales</taxon>
        <taxon>Porphyromonadaceae</taxon>
        <taxon>Falsiporphyromonas</taxon>
    </lineage>
</organism>
<feature type="transmembrane region" description="Helical" evidence="2">
    <location>
        <begin position="166"/>
        <end position="186"/>
    </location>
</feature>
<gene>
    <name evidence="4" type="ORF">ACFO3G_07740</name>
</gene>
<dbReference type="RefSeq" id="WP_380079601.1">
    <property type="nucleotide sequence ID" value="NZ_JBHSGO010000203.1"/>
</dbReference>
<evidence type="ECO:0000256" key="3">
    <source>
        <dbReference type="SAM" id="SignalP"/>
    </source>
</evidence>
<keyword evidence="3" id="KW-0732">Signal</keyword>
<dbReference type="Proteomes" id="UP001596020">
    <property type="component" value="Unassembled WGS sequence"/>
</dbReference>
<evidence type="ECO:0000256" key="2">
    <source>
        <dbReference type="SAM" id="Phobius"/>
    </source>
</evidence>
<feature type="chain" id="PRO_5045141768" description="Protein BatD" evidence="3">
    <location>
        <begin position="25"/>
        <end position="350"/>
    </location>
</feature>
<evidence type="ECO:0000256" key="1">
    <source>
        <dbReference type="SAM" id="MobiDB-lite"/>
    </source>
</evidence>
<reference evidence="5" key="1">
    <citation type="journal article" date="2019" name="Int. J. Syst. Evol. Microbiol.">
        <title>The Global Catalogue of Microorganisms (GCM) 10K type strain sequencing project: providing services to taxonomists for standard genome sequencing and annotation.</title>
        <authorList>
            <consortium name="The Broad Institute Genomics Platform"/>
            <consortium name="The Broad Institute Genome Sequencing Center for Infectious Disease"/>
            <person name="Wu L."/>
            <person name="Ma J."/>
        </authorList>
    </citation>
    <scope>NUCLEOTIDE SEQUENCE [LARGE SCALE GENOMIC DNA]</scope>
    <source>
        <strain evidence="5">CGMCC 4.7357</strain>
    </source>
</reference>
<sequence length="350" mass="40297">MRRRILFLCCAIILSLNLTQQAFGQNIAITGQIDRTEIKVGEQAAINMKVRCHNIKDTRIVIPADSTQQDYTVVSYHPTDTVNLGDGNYEISAQMIITAWDSCLLTIPKIYAQIGEEKASIGPFTLKVTEPKVDISRPDSINEIKTPWNINLTFKDILSIIFESPITYIILFVLLVVAGIFIYLRIKKRKKELPIKEEVYQPTPYEIATKQLEDLRLMIGRNIDHKVFYSNLIDILRCYLVETTSIEAMEMVSSELSQAMRHIFPDQIEEIGHFDSIQTDADMAKYAKGVFQESDKRRSIEIETKLINALEAELKRRFEEKMERLRNKQSSHNSDYSNGSIRVNRKEDNQ</sequence>
<evidence type="ECO:0000313" key="4">
    <source>
        <dbReference type="EMBL" id="MFC4666487.1"/>
    </source>
</evidence>
<accession>A0ABV9K8W4</accession>
<proteinExistence type="predicted"/>
<feature type="compositionally biased region" description="Polar residues" evidence="1">
    <location>
        <begin position="328"/>
        <end position="341"/>
    </location>
</feature>
<keyword evidence="2" id="KW-0472">Membrane</keyword>
<feature type="signal peptide" evidence="3">
    <location>
        <begin position="1"/>
        <end position="24"/>
    </location>
</feature>
<evidence type="ECO:0008006" key="6">
    <source>
        <dbReference type="Google" id="ProtNLM"/>
    </source>
</evidence>
<evidence type="ECO:0000313" key="5">
    <source>
        <dbReference type="Proteomes" id="UP001596020"/>
    </source>
</evidence>
<name>A0ABV9K8W4_9PORP</name>
<feature type="region of interest" description="Disordered" evidence="1">
    <location>
        <begin position="323"/>
        <end position="350"/>
    </location>
</feature>
<keyword evidence="2" id="KW-0812">Transmembrane</keyword>
<keyword evidence="2" id="KW-1133">Transmembrane helix</keyword>
<dbReference type="EMBL" id="JBHSGO010000203">
    <property type="protein sequence ID" value="MFC4666487.1"/>
    <property type="molecule type" value="Genomic_DNA"/>
</dbReference>